<name>A0ABP2BKE5_9HYPH</name>
<sequence>MRQKNIPITVTTSREETELLPLLNTVGDFRRTGRFYETRIIPRTIFAVISMADNTTASF</sequence>
<proteinExistence type="predicted"/>
<comment type="caution">
    <text evidence="1">The sequence shown here is derived from an EMBL/GenBank/DDBJ whole genome shotgun (WGS) entry which is preliminary data.</text>
</comment>
<protein>
    <submittedName>
        <fullName evidence="1">Uncharacterized protein</fullName>
    </submittedName>
</protein>
<organism evidence="1 2">
    <name type="scientific">Agrobacterium genomosp. 13 str. CFBP 6927</name>
    <dbReference type="NCBI Taxonomy" id="1183428"/>
    <lineage>
        <taxon>Bacteria</taxon>
        <taxon>Pseudomonadati</taxon>
        <taxon>Pseudomonadota</taxon>
        <taxon>Alphaproteobacteria</taxon>
        <taxon>Hyphomicrobiales</taxon>
        <taxon>Rhizobiaceae</taxon>
        <taxon>Rhizobium/Agrobacterium group</taxon>
        <taxon>Agrobacterium</taxon>
        <taxon>Agrobacterium tumefaciens complex</taxon>
    </lineage>
</organism>
<keyword evidence="2" id="KW-1185">Reference proteome</keyword>
<gene>
    <name evidence="1" type="ORF">AGR13a_Lc100212</name>
</gene>
<dbReference type="EMBL" id="FBWH01000036">
    <property type="protein sequence ID" value="CUX47501.1"/>
    <property type="molecule type" value="Genomic_DNA"/>
</dbReference>
<reference evidence="1 2" key="1">
    <citation type="submission" date="2016-01" db="EMBL/GenBank/DDBJ databases">
        <authorList>
            <person name="Regsiter A."/>
            <person name="william w."/>
        </authorList>
    </citation>
    <scope>NUCLEOTIDE SEQUENCE [LARGE SCALE GENOMIC DNA]</scope>
    <source>
        <strain evidence="1 2">CFBP 6927</strain>
    </source>
</reference>
<evidence type="ECO:0000313" key="2">
    <source>
        <dbReference type="Proteomes" id="UP000191812"/>
    </source>
</evidence>
<evidence type="ECO:0000313" key="1">
    <source>
        <dbReference type="EMBL" id="CUX47501.1"/>
    </source>
</evidence>
<accession>A0ABP2BKE5</accession>
<dbReference type="Proteomes" id="UP000191812">
    <property type="component" value="Unassembled WGS sequence"/>
</dbReference>